<accession>A0A6A5TT57</accession>
<evidence type="ECO:0000313" key="4">
    <source>
        <dbReference type="Proteomes" id="UP000800035"/>
    </source>
</evidence>
<gene>
    <name evidence="3" type="ORF">CC80DRAFT_89037</name>
</gene>
<evidence type="ECO:0000256" key="1">
    <source>
        <dbReference type="SAM" id="MobiDB-lite"/>
    </source>
</evidence>
<keyword evidence="4" id="KW-1185">Reference proteome</keyword>
<feature type="region of interest" description="Disordered" evidence="1">
    <location>
        <begin position="89"/>
        <end position="118"/>
    </location>
</feature>
<sequence>MFHHLLWSTFASRVVLICMPVYVLIGTAKVFAEGIGCVLANMTSIELGLPLYIGCQIKVSIGNVIASPVGPSKRRATLSINQPTLTKRKTQNLESQRLKRRHPTQDSISEPQEQRSPSLCSLKPRNFF</sequence>
<keyword evidence="2" id="KW-0812">Transmembrane</keyword>
<proteinExistence type="predicted"/>
<name>A0A6A5TT57_9PLEO</name>
<reference evidence="3" key="1">
    <citation type="journal article" date="2020" name="Stud. Mycol.">
        <title>101 Dothideomycetes genomes: a test case for predicting lifestyles and emergence of pathogens.</title>
        <authorList>
            <person name="Haridas S."/>
            <person name="Albert R."/>
            <person name="Binder M."/>
            <person name="Bloem J."/>
            <person name="Labutti K."/>
            <person name="Salamov A."/>
            <person name="Andreopoulos B."/>
            <person name="Baker S."/>
            <person name="Barry K."/>
            <person name="Bills G."/>
            <person name="Bluhm B."/>
            <person name="Cannon C."/>
            <person name="Castanera R."/>
            <person name="Culley D."/>
            <person name="Daum C."/>
            <person name="Ezra D."/>
            <person name="Gonzalez J."/>
            <person name="Henrissat B."/>
            <person name="Kuo A."/>
            <person name="Liang C."/>
            <person name="Lipzen A."/>
            <person name="Lutzoni F."/>
            <person name="Magnuson J."/>
            <person name="Mondo S."/>
            <person name="Nolan M."/>
            <person name="Ohm R."/>
            <person name="Pangilinan J."/>
            <person name="Park H.-J."/>
            <person name="Ramirez L."/>
            <person name="Alfaro M."/>
            <person name="Sun H."/>
            <person name="Tritt A."/>
            <person name="Yoshinaga Y."/>
            <person name="Zwiers L.-H."/>
            <person name="Turgeon B."/>
            <person name="Goodwin S."/>
            <person name="Spatafora J."/>
            <person name="Crous P."/>
            <person name="Grigoriev I."/>
        </authorList>
    </citation>
    <scope>NUCLEOTIDE SEQUENCE</scope>
    <source>
        <strain evidence="3">CBS 675.92</strain>
    </source>
</reference>
<dbReference type="EMBL" id="ML976995">
    <property type="protein sequence ID" value="KAF1955180.1"/>
    <property type="molecule type" value="Genomic_DNA"/>
</dbReference>
<organism evidence="3 4">
    <name type="scientific">Byssothecium circinans</name>
    <dbReference type="NCBI Taxonomy" id="147558"/>
    <lineage>
        <taxon>Eukaryota</taxon>
        <taxon>Fungi</taxon>
        <taxon>Dikarya</taxon>
        <taxon>Ascomycota</taxon>
        <taxon>Pezizomycotina</taxon>
        <taxon>Dothideomycetes</taxon>
        <taxon>Pleosporomycetidae</taxon>
        <taxon>Pleosporales</taxon>
        <taxon>Massarineae</taxon>
        <taxon>Massarinaceae</taxon>
        <taxon>Byssothecium</taxon>
    </lineage>
</organism>
<dbReference type="Proteomes" id="UP000800035">
    <property type="component" value="Unassembled WGS sequence"/>
</dbReference>
<keyword evidence="2" id="KW-0472">Membrane</keyword>
<feature type="compositionally biased region" description="Polar residues" evidence="1">
    <location>
        <begin position="105"/>
        <end position="118"/>
    </location>
</feature>
<evidence type="ECO:0000256" key="2">
    <source>
        <dbReference type="SAM" id="Phobius"/>
    </source>
</evidence>
<dbReference type="AlphaFoldDB" id="A0A6A5TT57"/>
<keyword evidence="2" id="KW-1133">Transmembrane helix</keyword>
<feature type="transmembrane region" description="Helical" evidence="2">
    <location>
        <begin position="6"/>
        <end position="25"/>
    </location>
</feature>
<evidence type="ECO:0000313" key="3">
    <source>
        <dbReference type="EMBL" id="KAF1955180.1"/>
    </source>
</evidence>
<protein>
    <submittedName>
        <fullName evidence="3">Uncharacterized protein</fullName>
    </submittedName>
</protein>